<dbReference type="AlphaFoldDB" id="A0AAN9IJ57"/>
<dbReference type="Proteomes" id="UP001359559">
    <property type="component" value="Unassembled WGS sequence"/>
</dbReference>
<proteinExistence type="predicted"/>
<organism evidence="1 2">
    <name type="scientific">Clitoria ternatea</name>
    <name type="common">Butterfly pea</name>
    <dbReference type="NCBI Taxonomy" id="43366"/>
    <lineage>
        <taxon>Eukaryota</taxon>
        <taxon>Viridiplantae</taxon>
        <taxon>Streptophyta</taxon>
        <taxon>Embryophyta</taxon>
        <taxon>Tracheophyta</taxon>
        <taxon>Spermatophyta</taxon>
        <taxon>Magnoliopsida</taxon>
        <taxon>eudicotyledons</taxon>
        <taxon>Gunneridae</taxon>
        <taxon>Pentapetalae</taxon>
        <taxon>rosids</taxon>
        <taxon>fabids</taxon>
        <taxon>Fabales</taxon>
        <taxon>Fabaceae</taxon>
        <taxon>Papilionoideae</taxon>
        <taxon>50 kb inversion clade</taxon>
        <taxon>NPAAA clade</taxon>
        <taxon>indigoferoid/millettioid clade</taxon>
        <taxon>Phaseoleae</taxon>
        <taxon>Clitoria</taxon>
    </lineage>
</organism>
<sequence>MYFLPNSQLNLLCSTLFENLWTCICEDTCIIICNEAIFDRGRDSNSPIRSGEIILDPHLTHRLLLERSSSPPSPVTFCQIPSSKTRC</sequence>
<accession>A0AAN9IJ57</accession>
<reference evidence="1 2" key="1">
    <citation type="submission" date="2024-01" db="EMBL/GenBank/DDBJ databases">
        <title>The genomes of 5 underutilized Papilionoideae crops provide insights into root nodulation and disease resistance.</title>
        <authorList>
            <person name="Yuan L."/>
        </authorList>
    </citation>
    <scope>NUCLEOTIDE SEQUENCE [LARGE SCALE GENOMIC DNA]</scope>
    <source>
        <strain evidence="1">LY-2023</strain>
        <tissue evidence="1">Leaf</tissue>
    </source>
</reference>
<dbReference type="EMBL" id="JAYKXN010000006">
    <property type="protein sequence ID" value="KAK7280794.1"/>
    <property type="molecule type" value="Genomic_DNA"/>
</dbReference>
<protein>
    <submittedName>
        <fullName evidence="1">Uncharacterized protein</fullName>
    </submittedName>
</protein>
<keyword evidence="2" id="KW-1185">Reference proteome</keyword>
<gene>
    <name evidence="1" type="ORF">RJT34_25861</name>
</gene>
<comment type="caution">
    <text evidence="1">The sequence shown here is derived from an EMBL/GenBank/DDBJ whole genome shotgun (WGS) entry which is preliminary data.</text>
</comment>
<name>A0AAN9IJ57_CLITE</name>
<evidence type="ECO:0000313" key="1">
    <source>
        <dbReference type="EMBL" id="KAK7280794.1"/>
    </source>
</evidence>
<evidence type="ECO:0000313" key="2">
    <source>
        <dbReference type="Proteomes" id="UP001359559"/>
    </source>
</evidence>